<dbReference type="InterPro" id="IPR050833">
    <property type="entry name" value="Poly_Biosynth_Transport"/>
</dbReference>
<feature type="transmembrane region" description="Helical" evidence="7">
    <location>
        <begin position="388"/>
        <end position="408"/>
    </location>
</feature>
<evidence type="ECO:0000256" key="6">
    <source>
        <dbReference type="ARBA" id="ARBA00023136"/>
    </source>
</evidence>
<evidence type="ECO:0000256" key="2">
    <source>
        <dbReference type="ARBA" id="ARBA00007430"/>
    </source>
</evidence>
<feature type="transmembrane region" description="Helical" evidence="7">
    <location>
        <begin position="118"/>
        <end position="136"/>
    </location>
</feature>
<comment type="subcellular location">
    <subcellularLocation>
        <location evidence="1">Cell membrane</location>
        <topology evidence="1">Multi-pass membrane protein</topology>
    </subcellularLocation>
</comment>
<evidence type="ECO:0000313" key="9">
    <source>
        <dbReference type="Proteomes" id="UP000297496"/>
    </source>
</evidence>
<dbReference type="EMBL" id="SRRO01000001">
    <property type="protein sequence ID" value="TGN63760.1"/>
    <property type="molecule type" value="Genomic_DNA"/>
</dbReference>
<dbReference type="PANTHER" id="PTHR30250">
    <property type="entry name" value="PST FAMILY PREDICTED COLANIC ACID TRANSPORTER"/>
    <property type="match status" value="1"/>
</dbReference>
<protein>
    <submittedName>
        <fullName evidence="8">Lipopolysaccharide biosynthesis protein</fullName>
    </submittedName>
</protein>
<feature type="transmembrane region" description="Helical" evidence="7">
    <location>
        <begin position="48"/>
        <end position="65"/>
    </location>
</feature>
<feature type="transmembrane region" description="Helical" evidence="7">
    <location>
        <begin position="176"/>
        <end position="197"/>
    </location>
</feature>
<keyword evidence="4 7" id="KW-0812">Transmembrane</keyword>
<feature type="transmembrane region" description="Helical" evidence="7">
    <location>
        <begin position="20"/>
        <end position="42"/>
    </location>
</feature>
<keyword evidence="9" id="KW-1185">Reference proteome</keyword>
<dbReference type="Pfam" id="PF13440">
    <property type="entry name" value="Polysacc_synt_3"/>
    <property type="match status" value="1"/>
</dbReference>
<feature type="transmembrane region" description="Helical" evidence="7">
    <location>
        <begin position="331"/>
        <end position="352"/>
    </location>
</feature>
<evidence type="ECO:0000313" key="8">
    <source>
        <dbReference type="EMBL" id="TGN63760.1"/>
    </source>
</evidence>
<sequence>MTSAPAPQELARKAVRGVAVTSLAQVMRLLIQIASVVILARLLTPRDYGLVAMVLAIVGVAELLRDMGLSPAAIRAPTLSRQERDNLFWLNTAAGACLTALVVIAAPLIAQVYGRPELTAIAWALAPSFFLSGLATQYRVDLTRRLRFGALAAIDLACAVVPLTIGIVAAALGAHYWALVAQQLSSGVLACALLLASCRWLPRAYHRGTPVGHFVRLGMSFVFGGLMSYVTRNADNVLVGHQFGAASLGAYTRSVQLVRTPLAQLQAPFGTVALPVLASAGEDDERLMSGARRAQVALVYPVLLGVTVIAVTAGAFVDIALGDSWAAAAPIMAWVAVSGGAACLTMPVLWVFAARGLGRAIMSYNAIATVVALSAMAIGIRWGVPGVAAGVAVAQLIALPVALWILRVEGRLAVGPLGFSAARVLALSLVAGVLADLVLRLAADAVTSAVPQVLLAGAAASAAFAAAAGLSAYRRDYQDIWSMLRLIRRRAEHTSADQSGSADPVL</sequence>
<dbReference type="GO" id="GO:0005886">
    <property type="term" value="C:plasma membrane"/>
    <property type="evidence" value="ECO:0007669"/>
    <property type="project" value="UniProtKB-SubCell"/>
</dbReference>
<dbReference type="PANTHER" id="PTHR30250:SF10">
    <property type="entry name" value="LIPOPOLYSACCHARIDE BIOSYNTHESIS PROTEIN WZXC"/>
    <property type="match status" value="1"/>
</dbReference>
<dbReference type="AlphaFoldDB" id="A0A4Z1CJR0"/>
<dbReference type="CDD" id="cd13127">
    <property type="entry name" value="MATE_tuaB_like"/>
    <property type="match status" value="1"/>
</dbReference>
<evidence type="ECO:0000256" key="3">
    <source>
        <dbReference type="ARBA" id="ARBA00022475"/>
    </source>
</evidence>
<dbReference type="Proteomes" id="UP000297496">
    <property type="component" value="Unassembled WGS sequence"/>
</dbReference>
<evidence type="ECO:0000256" key="7">
    <source>
        <dbReference type="SAM" id="Phobius"/>
    </source>
</evidence>
<evidence type="ECO:0000256" key="5">
    <source>
        <dbReference type="ARBA" id="ARBA00022989"/>
    </source>
</evidence>
<feature type="transmembrane region" description="Helical" evidence="7">
    <location>
        <begin position="364"/>
        <end position="382"/>
    </location>
</feature>
<feature type="transmembrane region" description="Helical" evidence="7">
    <location>
        <begin position="449"/>
        <end position="473"/>
    </location>
</feature>
<keyword evidence="5 7" id="KW-1133">Transmembrane helix</keyword>
<proteinExistence type="inferred from homology"/>
<reference evidence="8 9" key="1">
    <citation type="submission" date="2019-04" db="EMBL/GenBank/DDBJ databases">
        <title>Three New Species of Nocardioides, Nocardioides euryhalodurans sp. nov., Nocardioides seonyuensis sp. nov. and Nocardioides eburneoflavus sp. nov. Isolated from Soil.</title>
        <authorList>
            <person name="Roh S.G."/>
            <person name="Lee C."/>
            <person name="Kim M.-K."/>
            <person name="Kim S.B."/>
        </authorList>
    </citation>
    <scope>NUCLEOTIDE SEQUENCE [LARGE SCALE GENOMIC DNA]</scope>
    <source>
        <strain evidence="8 9">MMS17-SY213</strain>
    </source>
</reference>
<comment type="similarity">
    <text evidence="2">Belongs to the polysaccharide synthase family.</text>
</comment>
<feature type="transmembrane region" description="Helical" evidence="7">
    <location>
        <begin position="86"/>
        <end position="112"/>
    </location>
</feature>
<organism evidence="8 9">
    <name type="scientific">Nocardioides eburneiflavus</name>
    <dbReference type="NCBI Taxonomy" id="2518372"/>
    <lineage>
        <taxon>Bacteria</taxon>
        <taxon>Bacillati</taxon>
        <taxon>Actinomycetota</taxon>
        <taxon>Actinomycetes</taxon>
        <taxon>Propionibacteriales</taxon>
        <taxon>Nocardioidaceae</taxon>
        <taxon>Nocardioides</taxon>
    </lineage>
</organism>
<feature type="transmembrane region" description="Helical" evidence="7">
    <location>
        <begin position="148"/>
        <end position="170"/>
    </location>
</feature>
<comment type="caution">
    <text evidence="8">The sequence shown here is derived from an EMBL/GenBank/DDBJ whole genome shotgun (WGS) entry which is preliminary data.</text>
</comment>
<name>A0A4Z1CJR0_9ACTN</name>
<accession>A0A4Z1CJR0</accession>
<gene>
    <name evidence="8" type="ORF">EXE59_07185</name>
</gene>
<feature type="transmembrane region" description="Helical" evidence="7">
    <location>
        <begin position="420"/>
        <end position="443"/>
    </location>
</feature>
<keyword evidence="6 7" id="KW-0472">Membrane</keyword>
<dbReference type="OrthoDB" id="9770347at2"/>
<evidence type="ECO:0000256" key="1">
    <source>
        <dbReference type="ARBA" id="ARBA00004651"/>
    </source>
</evidence>
<dbReference type="RefSeq" id="WP_135838294.1">
    <property type="nucleotide sequence ID" value="NZ_SRRO01000001.1"/>
</dbReference>
<evidence type="ECO:0000256" key="4">
    <source>
        <dbReference type="ARBA" id="ARBA00022692"/>
    </source>
</evidence>
<keyword evidence="3" id="KW-1003">Cell membrane</keyword>
<feature type="transmembrane region" description="Helical" evidence="7">
    <location>
        <begin position="296"/>
        <end position="319"/>
    </location>
</feature>